<proteinExistence type="predicted"/>
<feature type="coiled-coil region" evidence="5">
    <location>
        <begin position="111"/>
        <end position="138"/>
    </location>
</feature>
<accession>A0ABR0U699</accession>
<dbReference type="SMART" id="SM00353">
    <property type="entry name" value="HLH"/>
    <property type="match status" value="1"/>
</dbReference>
<gene>
    <name evidence="7" type="ORF">DH2020_048207</name>
</gene>
<evidence type="ECO:0000256" key="4">
    <source>
        <dbReference type="ARBA" id="ARBA00023242"/>
    </source>
</evidence>
<keyword evidence="2" id="KW-0805">Transcription regulation</keyword>
<dbReference type="InterPro" id="IPR011598">
    <property type="entry name" value="bHLH_dom"/>
</dbReference>
<dbReference type="PANTHER" id="PTHR13935:SF165">
    <property type="entry name" value="BHLH DOMAIN-CONTAINING PROTEIN"/>
    <property type="match status" value="1"/>
</dbReference>
<dbReference type="InterPro" id="IPR015660">
    <property type="entry name" value="MASH1/Ascl1a-like"/>
</dbReference>
<comment type="caution">
    <text evidence="7">The sequence shown here is derived from an EMBL/GenBank/DDBJ whole genome shotgun (WGS) entry which is preliminary data.</text>
</comment>
<keyword evidence="4" id="KW-0539">Nucleus</keyword>
<evidence type="ECO:0000256" key="1">
    <source>
        <dbReference type="ARBA" id="ARBA00004123"/>
    </source>
</evidence>
<keyword evidence="3" id="KW-0804">Transcription</keyword>
<keyword evidence="5" id="KW-0175">Coiled coil</keyword>
<dbReference type="CDD" id="cd18914">
    <property type="entry name" value="bHLH_AtORG2_like"/>
    <property type="match status" value="1"/>
</dbReference>
<keyword evidence="8" id="KW-1185">Reference proteome</keyword>
<evidence type="ECO:0000256" key="2">
    <source>
        <dbReference type="ARBA" id="ARBA00023015"/>
    </source>
</evidence>
<evidence type="ECO:0000256" key="5">
    <source>
        <dbReference type="SAM" id="Coils"/>
    </source>
</evidence>
<dbReference type="Proteomes" id="UP001318860">
    <property type="component" value="Unassembled WGS sequence"/>
</dbReference>
<sequence length="240" mass="27542">MFPLQPRDELVFGNPTTFSITDKILDDLIADNGSNIINFSTNSNDKQQGQKAKAWFRQRQTESMNERVIRRVMHRDIERKRRQEMSELYGSLRDLIPPEQIKGKRSVCNHMQEAVNYIQQMQKKFEELRIRRDKMKNSLPNLSGTKIASSNGTDNNLCNCVTVNPVQYGVEILITNSIKSSDLGLSRVLAELLDRELNVVTCVSTRTKEKILHKIEAEVKDMMTSLDLSVLQERLTNAIS</sequence>
<dbReference type="SUPFAM" id="SSF47459">
    <property type="entry name" value="HLH, helix-loop-helix DNA-binding domain"/>
    <property type="match status" value="1"/>
</dbReference>
<dbReference type="InterPro" id="IPR036638">
    <property type="entry name" value="HLH_DNA-bd_sf"/>
</dbReference>
<feature type="domain" description="BHLH" evidence="6">
    <location>
        <begin position="69"/>
        <end position="121"/>
    </location>
</feature>
<organism evidence="7 8">
    <name type="scientific">Rehmannia glutinosa</name>
    <name type="common">Chinese foxglove</name>
    <dbReference type="NCBI Taxonomy" id="99300"/>
    <lineage>
        <taxon>Eukaryota</taxon>
        <taxon>Viridiplantae</taxon>
        <taxon>Streptophyta</taxon>
        <taxon>Embryophyta</taxon>
        <taxon>Tracheophyta</taxon>
        <taxon>Spermatophyta</taxon>
        <taxon>Magnoliopsida</taxon>
        <taxon>eudicotyledons</taxon>
        <taxon>Gunneridae</taxon>
        <taxon>Pentapetalae</taxon>
        <taxon>asterids</taxon>
        <taxon>lamiids</taxon>
        <taxon>Lamiales</taxon>
        <taxon>Orobanchaceae</taxon>
        <taxon>Rehmannieae</taxon>
        <taxon>Rehmannia</taxon>
    </lineage>
</organism>
<protein>
    <recommendedName>
        <fullName evidence="6">BHLH domain-containing protein</fullName>
    </recommendedName>
</protein>
<dbReference type="Pfam" id="PF00010">
    <property type="entry name" value="HLH"/>
    <property type="match status" value="1"/>
</dbReference>
<dbReference type="EMBL" id="JABTTQ020003360">
    <property type="protein sequence ID" value="KAK6118042.1"/>
    <property type="molecule type" value="Genomic_DNA"/>
</dbReference>
<evidence type="ECO:0000256" key="3">
    <source>
        <dbReference type="ARBA" id="ARBA00023163"/>
    </source>
</evidence>
<dbReference type="PANTHER" id="PTHR13935">
    <property type="entry name" value="ACHAETE-SCUTE TRANSCRIPTION FACTOR-RELATED"/>
    <property type="match status" value="1"/>
</dbReference>
<name>A0ABR0U699_REHGL</name>
<comment type="subcellular location">
    <subcellularLocation>
        <location evidence="1">Nucleus</location>
    </subcellularLocation>
</comment>
<reference evidence="7 8" key="1">
    <citation type="journal article" date="2021" name="Comput. Struct. Biotechnol. J.">
        <title>De novo genome assembly of the potent medicinal plant Rehmannia glutinosa using nanopore technology.</title>
        <authorList>
            <person name="Ma L."/>
            <person name="Dong C."/>
            <person name="Song C."/>
            <person name="Wang X."/>
            <person name="Zheng X."/>
            <person name="Niu Y."/>
            <person name="Chen S."/>
            <person name="Feng W."/>
        </authorList>
    </citation>
    <scope>NUCLEOTIDE SEQUENCE [LARGE SCALE GENOMIC DNA]</scope>
    <source>
        <strain evidence="7">DH-2019</strain>
    </source>
</reference>
<evidence type="ECO:0000313" key="7">
    <source>
        <dbReference type="EMBL" id="KAK6118042.1"/>
    </source>
</evidence>
<evidence type="ECO:0000259" key="6">
    <source>
        <dbReference type="PROSITE" id="PS50888"/>
    </source>
</evidence>
<dbReference type="PROSITE" id="PS50888">
    <property type="entry name" value="BHLH"/>
    <property type="match status" value="1"/>
</dbReference>
<dbReference type="Gene3D" id="4.10.280.10">
    <property type="entry name" value="Helix-loop-helix DNA-binding domain"/>
    <property type="match status" value="1"/>
</dbReference>
<evidence type="ECO:0000313" key="8">
    <source>
        <dbReference type="Proteomes" id="UP001318860"/>
    </source>
</evidence>